<evidence type="ECO:0000256" key="7">
    <source>
        <dbReference type="ARBA" id="ARBA00023136"/>
    </source>
</evidence>
<feature type="transmembrane region" description="Helical" evidence="9">
    <location>
        <begin position="23"/>
        <end position="42"/>
    </location>
</feature>
<keyword evidence="5 9" id="KW-0812">Transmembrane</keyword>
<feature type="transmembrane region" description="Helical" evidence="9">
    <location>
        <begin position="62"/>
        <end position="79"/>
    </location>
</feature>
<dbReference type="PANTHER" id="PTHR35011:SF10">
    <property type="entry name" value="TRAP TRANSPORTER SMALL PERMEASE PROTEIN"/>
    <property type="match status" value="1"/>
</dbReference>
<evidence type="ECO:0000313" key="13">
    <source>
        <dbReference type="EMBL" id="QOZ60627.1"/>
    </source>
</evidence>
<evidence type="ECO:0000259" key="11">
    <source>
        <dbReference type="Pfam" id="PF04290"/>
    </source>
</evidence>
<evidence type="ECO:0000256" key="5">
    <source>
        <dbReference type="ARBA" id="ARBA00022692"/>
    </source>
</evidence>
<name>A0A410V7F7_9BRAD</name>
<evidence type="ECO:0000256" key="2">
    <source>
        <dbReference type="ARBA" id="ARBA00022448"/>
    </source>
</evidence>
<evidence type="ECO:0000256" key="10">
    <source>
        <dbReference type="SAM" id="MobiDB-lite"/>
    </source>
</evidence>
<gene>
    <name evidence="12" type="ORF">GCM10010987_27640</name>
    <name evidence="13" type="ORF">XH86_19310</name>
</gene>
<evidence type="ECO:0000313" key="14">
    <source>
        <dbReference type="Proteomes" id="UP000593880"/>
    </source>
</evidence>
<keyword evidence="14" id="KW-1185">Reference proteome</keyword>
<evidence type="ECO:0000256" key="9">
    <source>
        <dbReference type="RuleBase" id="RU369079"/>
    </source>
</evidence>
<dbReference type="InterPro" id="IPR007387">
    <property type="entry name" value="TRAP_DctQ"/>
</dbReference>
<feature type="region of interest" description="Disordered" evidence="10">
    <location>
        <begin position="173"/>
        <end position="198"/>
    </location>
</feature>
<proteinExistence type="inferred from homology"/>
<dbReference type="GO" id="GO:0005886">
    <property type="term" value="C:plasma membrane"/>
    <property type="evidence" value="ECO:0007669"/>
    <property type="project" value="UniProtKB-SubCell"/>
</dbReference>
<dbReference type="Proteomes" id="UP000593880">
    <property type="component" value="Chromosome"/>
</dbReference>
<dbReference type="Proteomes" id="UP000625079">
    <property type="component" value="Unassembled WGS sequence"/>
</dbReference>
<keyword evidence="7 9" id="KW-0472">Membrane</keyword>
<keyword evidence="4 9" id="KW-0997">Cell inner membrane</keyword>
<evidence type="ECO:0000256" key="8">
    <source>
        <dbReference type="ARBA" id="ARBA00038436"/>
    </source>
</evidence>
<sequence length="198" mass="21400">MGAALAEHEDIEAPGLLRRALDLLYLGAGYAAGIFMVAIFAIMMVMSVGRQFAINIPAGDDFASWCMAAMAFLGLAHTFKRGEMIRVGLLLERLHGRTRQAAEIIALGIATVFILYFTRYAAQMAYDSWRFNDVAQGVVAVPLWIPQIGFAGGLAILSIAVIDEMVNVLRGGRPSYEQGSPDETPDEFIERISQGGGG</sequence>
<dbReference type="RefSeq" id="WP_128966230.1">
    <property type="nucleotide sequence ID" value="NZ_BMHC01000004.1"/>
</dbReference>
<reference evidence="12" key="1">
    <citation type="journal article" date="2014" name="Int. J. Syst. Evol. Microbiol.">
        <title>Complete genome sequence of Corynebacterium casei LMG S-19264T (=DSM 44701T), isolated from a smear-ripened cheese.</title>
        <authorList>
            <consortium name="US DOE Joint Genome Institute (JGI-PGF)"/>
            <person name="Walter F."/>
            <person name="Albersmeier A."/>
            <person name="Kalinowski J."/>
            <person name="Ruckert C."/>
        </authorList>
    </citation>
    <scope>NUCLEOTIDE SEQUENCE</scope>
    <source>
        <strain evidence="12">CGMCC 1.15034</strain>
    </source>
</reference>
<dbReference type="AlphaFoldDB" id="A0A410V7F7"/>
<accession>A0A410V7F7</accession>
<dbReference type="EMBL" id="BMHC01000004">
    <property type="protein sequence ID" value="GGI24089.1"/>
    <property type="molecule type" value="Genomic_DNA"/>
</dbReference>
<evidence type="ECO:0000256" key="4">
    <source>
        <dbReference type="ARBA" id="ARBA00022519"/>
    </source>
</evidence>
<dbReference type="InterPro" id="IPR055348">
    <property type="entry name" value="DctQ"/>
</dbReference>
<evidence type="ECO:0000313" key="12">
    <source>
        <dbReference type="EMBL" id="GGI24089.1"/>
    </source>
</evidence>
<reference evidence="13 14" key="2">
    <citation type="submission" date="2018-06" db="EMBL/GenBank/DDBJ databases">
        <title>Comparative genomics of rhizobia nodulating Arachis hypogaea in China.</title>
        <authorList>
            <person name="Li Y."/>
        </authorList>
    </citation>
    <scope>NUCLEOTIDE SEQUENCE [LARGE SCALE GENOMIC DNA]</scope>
    <source>
        <strain evidence="13 14">CCBAU 51658</strain>
    </source>
</reference>
<organism evidence="12 15">
    <name type="scientific">Bradyrhizobium guangdongense</name>
    <dbReference type="NCBI Taxonomy" id="1325090"/>
    <lineage>
        <taxon>Bacteria</taxon>
        <taxon>Pseudomonadati</taxon>
        <taxon>Pseudomonadota</taxon>
        <taxon>Alphaproteobacteria</taxon>
        <taxon>Hyphomicrobiales</taxon>
        <taxon>Nitrobacteraceae</taxon>
        <taxon>Bradyrhizobium</taxon>
    </lineage>
</organism>
<comment type="function">
    <text evidence="9">Part of the tripartite ATP-independent periplasmic (TRAP) transport system.</text>
</comment>
<protein>
    <recommendedName>
        <fullName evidence="9">TRAP transporter small permease protein</fullName>
    </recommendedName>
</protein>
<feature type="transmembrane region" description="Helical" evidence="9">
    <location>
        <begin position="100"/>
        <end position="118"/>
    </location>
</feature>
<comment type="subunit">
    <text evidence="9">The complex comprises the extracytoplasmic solute receptor protein and the two transmembrane proteins.</text>
</comment>
<keyword evidence="3" id="KW-1003">Cell membrane</keyword>
<dbReference type="OrthoDB" id="9797534at2"/>
<keyword evidence="6 9" id="KW-1133">Transmembrane helix</keyword>
<feature type="transmembrane region" description="Helical" evidence="9">
    <location>
        <begin position="138"/>
        <end position="162"/>
    </location>
</feature>
<dbReference type="EMBL" id="CP030057">
    <property type="protein sequence ID" value="QOZ60627.1"/>
    <property type="molecule type" value="Genomic_DNA"/>
</dbReference>
<keyword evidence="2 9" id="KW-0813">Transport</keyword>
<dbReference type="GO" id="GO:0022857">
    <property type="term" value="F:transmembrane transporter activity"/>
    <property type="evidence" value="ECO:0007669"/>
    <property type="project" value="UniProtKB-UniRule"/>
</dbReference>
<dbReference type="GO" id="GO:0015740">
    <property type="term" value="P:C4-dicarboxylate transport"/>
    <property type="evidence" value="ECO:0007669"/>
    <property type="project" value="TreeGrafter"/>
</dbReference>
<comment type="similarity">
    <text evidence="8 9">Belongs to the TRAP transporter small permease family.</text>
</comment>
<feature type="domain" description="Tripartite ATP-independent periplasmic transporters DctQ component" evidence="11">
    <location>
        <begin position="39"/>
        <end position="170"/>
    </location>
</feature>
<evidence type="ECO:0000256" key="1">
    <source>
        <dbReference type="ARBA" id="ARBA00004429"/>
    </source>
</evidence>
<evidence type="ECO:0000256" key="3">
    <source>
        <dbReference type="ARBA" id="ARBA00022475"/>
    </source>
</evidence>
<reference evidence="12" key="3">
    <citation type="submission" date="2022-12" db="EMBL/GenBank/DDBJ databases">
        <authorList>
            <person name="Sun Q."/>
            <person name="Zhou Y."/>
        </authorList>
    </citation>
    <scope>NUCLEOTIDE SEQUENCE</scope>
    <source>
        <strain evidence="12">CGMCC 1.15034</strain>
    </source>
</reference>
<comment type="subcellular location">
    <subcellularLocation>
        <location evidence="1 9">Cell inner membrane</location>
        <topology evidence="1 9">Multi-pass membrane protein</topology>
    </subcellularLocation>
</comment>
<evidence type="ECO:0000313" key="15">
    <source>
        <dbReference type="Proteomes" id="UP000625079"/>
    </source>
</evidence>
<dbReference type="Pfam" id="PF04290">
    <property type="entry name" value="DctQ"/>
    <property type="match status" value="1"/>
</dbReference>
<evidence type="ECO:0000256" key="6">
    <source>
        <dbReference type="ARBA" id="ARBA00022989"/>
    </source>
</evidence>
<dbReference type="PANTHER" id="PTHR35011">
    <property type="entry name" value="2,3-DIKETO-L-GULONATE TRAP TRANSPORTER SMALL PERMEASE PROTEIN YIAM"/>
    <property type="match status" value="1"/>
</dbReference>